<keyword evidence="10" id="KW-1133">Transmembrane helix</keyword>
<evidence type="ECO:0000259" key="15">
    <source>
        <dbReference type="PROSITE" id="PS50113"/>
    </source>
</evidence>
<dbReference type="PANTHER" id="PTHR42878">
    <property type="entry name" value="TWO-COMPONENT HISTIDINE KINASE"/>
    <property type="match status" value="1"/>
</dbReference>
<dbReference type="InterPro" id="IPR036890">
    <property type="entry name" value="HATPase_C_sf"/>
</dbReference>
<dbReference type="Pfam" id="PF00512">
    <property type="entry name" value="HisKA"/>
    <property type="match status" value="1"/>
</dbReference>
<dbReference type="SUPFAM" id="SSF55785">
    <property type="entry name" value="PYP-like sensor domain (PAS domain)"/>
    <property type="match status" value="1"/>
</dbReference>
<feature type="domain" description="PAS" evidence="14">
    <location>
        <begin position="71"/>
        <end position="116"/>
    </location>
</feature>
<dbReference type="PANTHER" id="PTHR42878:SF7">
    <property type="entry name" value="SENSOR HISTIDINE KINASE GLRK"/>
    <property type="match status" value="1"/>
</dbReference>
<evidence type="ECO:0000256" key="4">
    <source>
        <dbReference type="ARBA" id="ARBA00022553"/>
    </source>
</evidence>
<dbReference type="CDD" id="cd00082">
    <property type="entry name" value="HisKA"/>
    <property type="match status" value="1"/>
</dbReference>
<dbReference type="SMART" id="SM00387">
    <property type="entry name" value="HATPase_c"/>
    <property type="match status" value="1"/>
</dbReference>
<feature type="domain" description="PAC" evidence="15">
    <location>
        <begin position="143"/>
        <end position="195"/>
    </location>
</feature>
<evidence type="ECO:0000313" key="17">
    <source>
        <dbReference type="Proteomes" id="UP001062165"/>
    </source>
</evidence>
<evidence type="ECO:0000256" key="10">
    <source>
        <dbReference type="ARBA" id="ARBA00022989"/>
    </source>
</evidence>
<evidence type="ECO:0000256" key="8">
    <source>
        <dbReference type="ARBA" id="ARBA00022777"/>
    </source>
</evidence>
<dbReference type="InterPro" id="IPR000700">
    <property type="entry name" value="PAS-assoc_C"/>
</dbReference>
<reference evidence="16" key="1">
    <citation type="submission" date="2022-10" db="EMBL/GenBank/DDBJ databases">
        <title>Comparative genomics and taxonomic characterization of three novel marine species of genus Reichenbachiella exhibiting antioxidant and polysaccharide degradation activities.</title>
        <authorList>
            <person name="Muhammad N."/>
            <person name="Lee Y.-J."/>
            <person name="Ko J."/>
            <person name="Kim S.-G."/>
        </authorList>
    </citation>
    <scope>NUCLEOTIDE SEQUENCE</scope>
    <source>
        <strain evidence="16">Wsw4-B4</strain>
    </source>
</reference>
<evidence type="ECO:0000256" key="5">
    <source>
        <dbReference type="ARBA" id="ARBA00022679"/>
    </source>
</evidence>
<dbReference type="InterPro" id="IPR001610">
    <property type="entry name" value="PAC"/>
</dbReference>
<dbReference type="CDD" id="cd00130">
    <property type="entry name" value="PAS"/>
    <property type="match status" value="1"/>
</dbReference>
<dbReference type="InterPro" id="IPR036097">
    <property type="entry name" value="HisK_dim/P_sf"/>
</dbReference>
<dbReference type="EMBL" id="CP106735">
    <property type="protein sequence ID" value="UXX78354.1"/>
    <property type="molecule type" value="Genomic_DNA"/>
</dbReference>
<feature type="domain" description="Histidine kinase" evidence="13">
    <location>
        <begin position="213"/>
        <end position="424"/>
    </location>
</feature>
<keyword evidence="5" id="KW-0808">Transferase</keyword>
<dbReference type="SUPFAM" id="SSF55874">
    <property type="entry name" value="ATPase domain of HSP90 chaperone/DNA topoisomerase II/histidine kinase"/>
    <property type="match status" value="1"/>
</dbReference>
<dbReference type="Pfam" id="PF02518">
    <property type="entry name" value="HATPase_c"/>
    <property type="match status" value="1"/>
</dbReference>
<keyword evidence="9" id="KW-0067">ATP-binding</keyword>
<evidence type="ECO:0000256" key="1">
    <source>
        <dbReference type="ARBA" id="ARBA00000085"/>
    </source>
</evidence>
<evidence type="ECO:0000313" key="16">
    <source>
        <dbReference type="EMBL" id="UXX78354.1"/>
    </source>
</evidence>
<dbReference type="InterPro" id="IPR003661">
    <property type="entry name" value="HisK_dim/P_dom"/>
</dbReference>
<dbReference type="PRINTS" id="PR00344">
    <property type="entry name" value="BCTRLSENSOR"/>
</dbReference>
<comment type="catalytic activity">
    <reaction evidence="1">
        <text>ATP + protein L-histidine = ADP + protein N-phospho-L-histidine.</text>
        <dbReference type="EC" id="2.7.13.3"/>
    </reaction>
</comment>
<proteinExistence type="predicted"/>
<dbReference type="InterPro" id="IPR003594">
    <property type="entry name" value="HATPase_dom"/>
</dbReference>
<keyword evidence="11" id="KW-0902">Two-component regulatory system</keyword>
<dbReference type="GO" id="GO:0016301">
    <property type="term" value="F:kinase activity"/>
    <property type="evidence" value="ECO:0007669"/>
    <property type="project" value="UniProtKB-KW"/>
</dbReference>
<dbReference type="InterPro" id="IPR000014">
    <property type="entry name" value="PAS"/>
</dbReference>
<dbReference type="PROSITE" id="PS50112">
    <property type="entry name" value="PAS"/>
    <property type="match status" value="1"/>
</dbReference>
<dbReference type="InterPro" id="IPR035965">
    <property type="entry name" value="PAS-like_dom_sf"/>
</dbReference>
<dbReference type="Gene3D" id="3.30.450.20">
    <property type="entry name" value="PAS domain"/>
    <property type="match status" value="1"/>
</dbReference>
<evidence type="ECO:0000259" key="14">
    <source>
        <dbReference type="PROSITE" id="PS50112"/>
    </source>
</evidence>
<dbReference type="RefSeq" id="WP_263050100.1">
    <property type="nucleotide sequence ID" value="NZ_CP106735.1"/>
</dbReference>
<keyword evidence="7" id="KW-0547">Nucleotide-binding</keyword>
<dbReference type="SMART" id="SM00086">
    <property type="entry name" value="PAC"/>
    <property type="match status" value="1"/>
</dbReference>
<keyword evidence="12" id="KW-0472">Membrane</keyword>
<dbReference type="InterPro" id="IPR004358">
    <property type="entry name" value="Sig_transdc_His_kin-like_C"/>
</dbReference>
<name>A0ABY6CXB0_9BACT</name>
<protein>
    <recommendedName>
        <fullName evidence="3">histidine kinase</fullName>
        <ecNumber evidence="3">2.7.13.3</ecNumber>
    </recommendedName>
</protein>
<dbReference type="Gene3D" id="3.30.565.10">
    <property type="entry name" value="Histidine kinase-like ATPase, C-terminal domain"/>
    <property type="match status" value="1"/>
</dbReference>
<dbReference type="InterPro" id="IPR050351">
    <property type="entry name" value="BphY/WalK/GraS-like"/>
</dbReference>
<dbReference type="Gene3D" id="1.10.287.130">
    <property type="match status" value="1"/>
</dbReference>
<accession>A0ABY6CXB0</accession>
<evidence type="ECO:0000256" key="9">
    <source>
        <dbReference type="ARBA" id="ARBA00022840"/>
    </source>
</evidence>
<keyword evidence="6" id="KW-0812">Transmembrane</keyword>
<dbReference type="Pfam" id="PF13426">
    <property type="entry name" value="PAS_9"/>
    <property type="match status" value="1"/>
</dbReference>
<dbReference type="NCBIfam" id="TIGR00229">
    <property type="entry name" value="sensory_box"/>
    <property type="match status" value="1"/>
</dbReference>
<evidence type="ECO:0000256" key="7">
    <source>
        <dbReference type="ARBA" id="ARBA00022741"/>
    </source>
</evidence>
<sequence length="428" mass="48303">MSEETIKEVFDIIVNMEVVKAQKEQPQFDEEDASASIVDALNIVSVALEDRQVEIDNLKETNKELLLSLQEVSRYQSALDISSIVSIGDKDGNIMYANDMFCQISGYTKEEVLGKNHNILKSGEHKRVFWDGMWQIISQGNIWHNEIMNLNKEGIGYWVDTTIVPFFNSSGKIVSYLSMGHDITKRKIQEEEAKEYHVQLESINKNLEQFAHTVSHDLKSPLNNAKGLVSIIESSLGDDQPAEVQEYLILLKKTNDKMRSLIDGILQYSKASGREATLARIALEPFIQEVADTLTAKGQAKLVFKNALPEISYNETVLKQVISNLMSNAIKFNDKEQCVIEFSSRMDDHYYHLSVTDNGPGVRKEDQENMFKLFNKVNQDKTKDSSGVGLATVKKIVNEAGGNIWVKSTLGVGTTFTFTVRIKPKVHW</sequence>
<comment type="subcellular location">
    <subcellularLocation>
        <location evidence="2">Membrane</location>
        <topology evidence="2">Multi-pass membrane protein</topology>
    </subcellularLocation>
</comment>
<keyword evidence="17" id="KW-1185">Reference proteome</keyword>
<dbReference type="Proteomes" id="UP001062165">
    <property type="component" value="Chromosome"/>
</dbReference>
<dbReference type="EC" id="2.7.13.3" evidence="3"/>
<evidence type="ECO:0000256" key="12">
    <source>
        <dbReference type="ARBA" id="ARBA00023136"/>
    </source>
</evidence>
<evidence type="ECO:0000256" key="6">
    <source>
        <dbReference type="ARBA" id="ARBA00022692"/>
    </source>
</evidence>
<organism evidence="16 17">
    <name type="scientific">Reichenbachiella carrageenanivorans</name>
    <dbReference type="NCBI Taxonomy" id="2979869"/>
    <lineage>
        <taxon>Bacteria</taxon>
        <taxon>Pseudomonadati</taxon>
        <taxon>Bacteroidota</taxon>
        <taxon>Cytophagia</taxon>
        <taxon>Cytophagales</taxon>
        <taxon>Reichenbachiellaceae</taxon>
        <taxon>Reichenbachiella</taxon>
    </lineage>
</organism>
<evidence type="ECO:0000256" key="11">
    <source>
        <dbReference type="ARBA" id="ARBA00023012"/>
    </source>
</evidence>
<evidence type="ECO:0000259" key="13">
    <source>
        <dbReference type="PROSITE" id="PS50109"/>
    </source>
</evidence>
<keyword evidence="8 16" id="KW-0418">Kinase</keyword>
<dbReference type="InterPro" id="IPR005467">
    <property type="entry name" value="His_kinase_dom"/>
</dbReference>
<dbReference type="PROSITE" id="PS50113">
    <property type="entry name" value="PAC"/>
    <property type="match status" value="1"/>
</dbReference>
<dbReference type="PROSITE" id="PS50109">
    <property type="entry name" value="HIS_KIN"/>
    <property type="match status" value="1"/>
</dbReference>
<gene>
    <name evidence="16" type="ORF">N7E81_13405</name>
</gene>
<dbReference type="SUPFAM" id="SSF47384">
    <property type="entry name" value="Homodimeric domain of signal transducing histidine kinase"/>
    <property type="match status" value="1"/>
</dbReference>
<evidence type="ECO:0000256" key="2">
    <source>
        <dbReference type="ARBA" id="ARBA00004141"/>
    </source>
</evidence>
<dbReference type="SMART" id="SM00388">
    <property type="entry name" value="HisKA"/>
    <property type="match status" value="1"/>
</dbReference>
<keyword evidence="4" id="KW-0597">Phosphoprotein</keyword>
<evidence type="ECO:0000256" key="3">
    <source>
        <dbReference type="ARBA" id="ARBA00012438"/>
    </source>
</evidence>